<evidence type="ECO:0000313" key="8">
    <source>
        <dbReference type="EMBL" id="KAG8444179.1"/>
    </source>
</evidence>
<feature type="domain" description="Pentraxin (PTX)" evidence="7">
    <location>
        <begin position="156"/>
        <end position="357"/>
    </location>
</feature>
<dbReference type="InterPro" id="IPR000859">
    <property type="entry name" value="CUB_dom"/>
</dbReference>
<evidence type="ECO:0000256" key="5">
    <source>
        <dbReference type="PROSITE-ProRule" id="PRU00059"/>
    </source>
</evidence>
<dbReference type="CDD" id="cd00041">
    <property type="entry name" value="CUB"/>
    <property type="match status" value="1"/>
</dbReference>
<keyword evidence="9" id="KW-1185">Reference proteome</keyword>
<reference evidence="8" key="1">
    <citation type="thesis" date="2020" institute="ProQuest LLC" country="789 East Eisenhower Parkway, Ann Arbor, MI, USA">
        <title>Comparative Genomics and Chromosome Evolution.</title>
        <authorList>
            <person name="Mudd A.B."/>
        </authorList>
    </citation>
    <scope>NUCLEOTIDE SEQUENCE</scope>
    <source>
        <strain evidence="8">Female2</strain>
        <tissue evidence="8">Blood</tissue>
    </source>
</reference>
<name>A0A8T2JG88_9PIPI</name>
<dbReference type="Pfam" id="PF00431">
    <property type="entry name" value="CUB"/>
    <property type="match status" value="1"/>
</dbReference>
<feature type="non-terminal residue" evidence="8">
    <location>
        <position position="380"/>
    </location>
</feature>
<feature type="domain" description="CUB" evidence="6">
    <location>
        <begin position="43"/>
        <end position="151"/>
    </location>
</feature>
<dbReference type="AlphaFoldDB" id="A0A8T2JG88"/>
<dbReference type="Pfam" id="PF00354">
    <property type="entry name" value="Pentaxin"/>
    <property type="match status" value="1"/>
</dbReference>
<keyword evidence="3" id="KW-0378">Hydrolase</keyword>
<dbReference type="GO" id="GO:0006508">
    <property type="term" value="P:proteolysis"/>
    <property type="evidence" value="ECO:0007669"/>
    <property type="project" value="UniProtKB-KW"/>
</dbReference>
<dbReference type="EMBL" id="JAACNH010000004">
    <property type="protein sequence ID" value="KAG8444179.1"/>
    <property type="molecule type" value="Genomic_DNA"/>
</dbReference>
<dbReference type="PROSITE" id="PS51828">
    <property type="entry name" value="PTX_2"/>
    <property type="match status" value="1"/>
</dbReference>
<dbReference type="FunFam" id="2.60.120.290:FF:000013">
    <property type="entry name" value="Membrane frizzled-related protein"/>
    <property type="match status" value="1"/>
</dbReference>
<accession>A0A8T2JG88</accession>
<evidence type="ECO:0000256" key="2">
    <source>
        <dbReference type="ARBA" id="ARBA00022737"/>
    </source>
</evidence>
<sequence length="380" mass="42249">MTGCPPINGMWCSHWKWKMQQILCFLVVYIAYAHYRVLCCSICTLTMTAPSGMFSTPCYPQLYPNNQNCKWTLQAPVGFIIQATFVDFDIEEAQNCMYDSVSISNGETNTKYCGVTARGLTYNSTGNIMNISFVSDFSIQRKGFNATYQQVPVSLRNLKVTLPQNQSQGIVSVSSIIPIPALSQLTVCFEAVNYNNNTEDWKVFSYWNGLAENFSFGKMKGQYVVSITGIQCEVNLTSPSLEKGEYFSQSLQQLCIAWDSHSEIVSVKTGNSNWNIFCPNTKDLTIPGSGSLILGCYDNKTSSLQGEVYNFRLWNTAFNSVALSNLSCDQKGNVVNWENDFWSIPTWARKPGTDLSCGTSIKTTPSTISTTCENLGGVCQ</sequence>
<dbReference type="Proteomes" id="UP000812440">
    <property type="component" value="Chromosome 5"/>
</dbReference>
<organism evidence="8 9">
    <name type="scientific">Hymenochirus boettgeri</name>
    <name type="common">Congo dwarf clawed frog</name>
    <dbReference type="NCBI Taxonomy" id="247094"/>
    <lineage>
        <taxon>Eukaryota</taxon>
        <taxon>Metazoa</taxon>
        <taxon>Chordata</taxon>
        <taxon>Craniata</taxon>
        <taxon>Vertebrata</taxon>
        <taxon>Euteleostomi</taxon>
        <taxon>Amphibia</taxon>
        <taxon>Batrachia</taxon>
        <taxon>Anura</taxon>
        <taxon>Pipoidea</taxon>
        <taxon>Pipidae</taxon>
        <taxon>Pipinae</taxon>
        <taxon>Hymenochirus</taxon>
    </lineage>
</organism>
<feature type="disulfide bond" evidence="5">
    <location>
        <begin position="96"/>
        <end position="113"/>
    </location>
</feature>
<evidence type="ECO:0000259" key="6">
    <source>
        <dbReference type="PROSITE" id="PS01180"/>
    </source>
</evidence>
<dbReference type="PROSITE" id="PS01180">
    <property type="entry name" value="CUB"/>
    <property type="match status" value="1"/>
</dbReference>
<evidence type="ECO:0000313" key="9">
    <source>
        <dbReference type="Proteomes" id="UP000812440"/>
    </source>
</evidence>
<dbReference type="InterPro" id="IPR013320">
    <property type="entry name" value="ConA-like_dom_sf"/>
</dbReference>
<dbReference type="GO" id="GO:0008233">
    <property type="term" value="F:peptidase activity"/>
    <property type="evidence" value="ECO:0007669"/>
    <property type="project" value="UniProtKB-KW"/>
</dbReference>
<protein>
    <submittedName>
        <fullName evidence="8">Uncharacterized protein</fullName>
    </submittedName>
</protein>
<proteinExistence type="predicted"/>
<dbReference type="OrthoDB" id="10037534at2759"/>
<evidence type="ECO:0000256" key="3">
    <source>
        <dbReference type="ARBA" id="ARBA00022801"/>
    </source>
</evidence>
<dbReference type="SUPFAM" id="SSF49899">
    <property type="entry name" value="Concanavalin A-like lectins/glucanases"/>
    <property type="match status" value="1"/>
</dbReference>
<dbReference type="SMART" id="SM00042">
    <property type="entry name" value="CUB"/>
    <property type="match status" value="1"/>
</dbReference>
<comment type="caution">
    <text evidence="5">Lacks conserved residue(s) required for the propagation of feature annotation.</text>
</comment>
<keyword evidence="4 5" id="KW-1015">Disulfide bond</keyword>
<dbReference type="InterPro" id="IPR035914">
    <property type="entry name" value="Sperma_CUB_dom_sf"/>
</dbReference>
<comment type="caution">
    <text evidence="8">The sequence shown here is derived from an EMBL/GenBank/DDBJ whole genome shotgun (WGS) entry which is preliminary data.</text>
</comment>
<dbReference type="PANTHER" id="PTHR24251">
    <property type="entry name" value="OVOCHYMASE-RELATED"/>
    <property type="match status" value="1"/>
</dbReference>
<dbReference type="InterPro" id="IPR001759">
    <property type="entry name" value="PTX_dom"/>
</dbReference>
<dbReference type="Gene3D" id="2.60.120.290">
    <property type="entry name" value="Spermadhesin, CUB domain"/>
    <property type="match status" value="1"/>
</dbReference>
<gene>
    <name evidence="8" type="ORF">GDO86_009384</name>
</gene>
<keyword evidence="2" id="KW-0677">Repeat</keyword>
<keyword evidence="1" id="KW-0645">Protease</keyword>
<dbReference type="SUPFAM" id="SSF49854">
    <property type="entry name" value="Spermadhesin, CUB domain"/>
    <property type="match status" value="1"/>
</dbReference>
<dbReference type="PANTHER" id="PTHR24251:SF41">
    <property type="entry name" value="DELETED IN MALIGNANT BRAIN TUMORS 1 PROTEIN-LIKE"/>
    <property type="match status" value="1"/>
</dbReference>
<dbReference type="Gene3D" id="2.60.120.200">
    <property type="match status" value="1"/>
</dbReference>
<evidence type="ECO:0000259" key="7">
    <source>
        <dbReference type="PROSITE" id="PS51828"/>
    </source>
</evidence>
<evidence type="ECO:0000256" key="4">
    <source>
        <dbReference type="ARBA" id="ARBA00023157"/>
    </source>
</evidence>
<evidence type="ECO:0000256" key="1">
    <source>
        <dbReference type="ARBA" id="ARBA00022670"/>
    </source>
</evidence>